<dbReference type="SUPFAM" id="SSF52058">
    <property type="entry name" value="L domain-like"/>
    <property type="match status" value="1"/>
</dbReference>
<dbReference type="EMBL" id="OZ075116">
    <property type="protein sequence ID" value="CAL5076057.1"/>
    <property type="molecule type" value="Genomic_DNA"/>
</dbReference>
<dbReference type="Gene3D" id="3.80.10.10">
    <property type="entry name" value="Ribonuclease Inhibitor"/>
    <property type="match status" value="2"/>
</dbReference>
<dbReference type="PANTHER" id="PTHR33463">
    <property type="entry name" value="NB-ARC DOMAIN-CONTAINING PROTEIN-RELATED"/>
    <property type="match status" value="1"/>
</dbReference>
<organism evidence="1 2">
    <name type="scientific">Urochloa decumbens</name>
    <dbReference type="NCBI Taxonomy" id="240449"/>
    <lineage>
        <taxon>Eukaryota</taxon>
        <taxon>Viridiplantae</taxon>
        <taxon>Streptophyta</taxon>
        <taxon>Embryophyta</taxon>
        <taxon>Tracheophyta</taxon>
        <taxon>Spermatophyta</taxon>
        <taxon>Magnoliopsida</taxon>
        <taxon>Liliopsida</taxon>
        <taxon>Poales</taxon>
        <taxon>Poaceae</taxon>
        <taxon>PACMAD clade</taxon>
        <taxon>Panicoideae</taxon>
        <taxon>Panicodae</taxon>
        <taxon>Paniceae</taxon>
        <taxon>Melinidinae</taxon>
        <taxon>Urochloa</taxon>
    </lineage>
</organism>
<evidence type="ECO:0000313" key="2">
    <source>
        <dbReference type="Proteomes" id="UP001497457"/>
    </source>
</evidence>
<keyword evidence="2" id="KW-1185">Reference proteome</keyword>
<dbReference type="PANTHER" id="PTHR33463:SF194">
    <property type="entry name" value="OS04G0431700 PROTEIN"/>
    <property type="match status" value="1"/>
</dbReference>
<dbReference type="InterPro" id="IPR032675">
    <property type="entry name" value="LRR_dom_sf"/>
</dbReference>
<sequence length="1049" mass="119378">MKFQQISARDVDRAREEIFGNILRRSRDTKVIYFNGWDGFGMAPVLGSILQGLQSIKAKKDFSELYYDTIIYIYCSAWESRRMMQQKITKELNLLDHKIMGMFGKQDEEDDFNGVEQGARDIITGVSQVIAETLMYKKCMMVFLNGSDEEVHVNKFGFNPDYSGGITKKFRAQYNAAPRGRQHSCSSPMHEVHRLNNDQRFLYELFMQCNFHGFTRFDWAAHASNYWICDGIIKKDITREIILNTLHQEICWEHHDPSMLGSLFEKLNEDTEAPFMVLKGHTDNPPQLHIQYKNRPYRWICIASKNWIVHEDIQSVLQKATSLVIALKESNSPQGLPNGFFKQCSKLGVLILSCCAFNFASPPFLNCHVLRFLGLHHCTHDKTSENQEKNNIKWECLRTLLVLDIRYTDWDEILSEQKLGLMNDLMELNIEGAGGSCQYTSRLQIRLPQLRRLRIIKPKNQYQEETTSTHSSNSFLGKTELEILDFSGNKGMSNIPISLSTLRSLMVLILDGCDGLENVVVPGDGLPSSLMSFSFDGYGPMDHWTSSFKLPPESCRPKSSSRGERDIKTSKISLQGCKQLENLFVRGLPNLVEIDLSGSAIKLLDLDSMLVDVPQLKRIFLLGCEHLRAIKWGPYIELTLSKLELVCIDTRPGRAEHGFTRPPLPQHKLFSLQLHAVLADARLIRSLSPLLQKYCYSSKGVYFNVILSLSNEYNNGGAAHVTEPSNLQHRRVQASLYVDVFTEIGNAGFPMLEFPKPPAEQLDCHVEIGDGSRCLESEVEDSRYPYNNLGYLMRCFAESVHVHDTSARTCTPAWEWYSLKWFRVERCPNLDTVFPPGSDCERHMETIWASDLLKARCIWSKGDTSYFKHLQHLHLRSCPRLRFAMPVWVGSSPGLKTLHIIHCGDLRHIFELDGRHPEKKAENNLSFLNLTTIHLHDLPKLEQITYGLEMIAPALETIKIRGCFHLRRLPAMGSREPGTVKPAVEMEKDVWDALEWSGVDAGHHPGLFPSRSCTRTTTGCAASSGALSSGKCMNQETFIYGLRASSCLR</sequence>
<dbReference type="Proteomes" id="UP001497457">
    <property type="component" value="Chromosome 6rd"/>
</dbReference>
<name>A0ABC9FKC7_9POAL</name>
<dbReference type="InterPro" id="IPR050905">
    <property type="entry name" value="Plant_NBS-LRR"/>
</dbReference>
<evidence type="ECO:0000313" key="1">
    <source>
        <dbReference type="EMBL" id="CAL5076057.1"/>
    </source>
</evidence>
<gene>
    <name evidence="1" type="ORF">URODEC1_LOCUS105958</name>
</gene>
<protein>
    <submittedName>
        <fullName evidence="1">Uncharacterized protein</fullName>
    </submittedName>
</protein>
<reference evidence="1" key="1">
    <citation type="submission" date="2024-10" db="EMBL/GenBank/DDBJ databases">
        <authorList>
            <person name="Ryan C."/>
        </authorList>
    </citation>
    <scope>NUCLEOTIDE SEQUENCE [LARGE SCALE GENOMIC DNA]</scope>
</reference>
<dbReference type="AlphaFoldDB" id="A0ABC9FKC7"/>
<accession>A0ABC9FKC7</accession>
<proteinExistence type="predicted"/>